<accession>A0AAV4BMG4</accession>
<keyword evidence="3" id="KW-1185">Reference proteome</keyword>
<comment type="caution">
    <text evidence="2">The sequence shown here is derived from an EMBL/GenBank/DDBJ whole genome shotgun (WGS) entry which is preliminary data.</text>
</comment>
<evidence type="ECO:0000313" key="2">
    <source>
        <dbReference type="EMBL" id="GFO20527.1"/>
    </source>
</evidence>
<dbReference type="Proteomes" id="UP000735302">
    <property type="component" value="Unassembled WGS sequence"/>
</dbReference>
<reference evidence="2 3" key="1">
    <citation type="journal article" date="2021" name="Elife">
        <title>Chloroplast acquisition without the gene transfer in kleptoplastic sea slugs, Plakobranchus ocellatus.</title>
        <authorList>
            <person name="Maeda T."/>
            <person name="Takahashi S."/>
            <person name="Yoshida T."/>
            <person name="Shimamura S."/>
            <person name="Takaki Y."/>
            <person name="Nagai Y."/>
            <person name="Toyoda A."/>
            <person name="Suzuki Y."/>
            <person name="Arimoto A."/>
            <person name="Ishii H."/>
            <person name="Satoh N."/>
            <person name="Nishiyama T."/>
            <person name="Hasebe M."/>
            <person name="Maruyama T."/>
            <person name="Minagawa J."/>
            <person name="Obokata J."/>
            <person name="Shigenobu S."/>
        </authorList>
    </citation>
    <scope>NUCLEOTIDE SEQUENCE [LARGE SCALE GENOMIC DNA]</scope>
</reference>
<name>A0AAV4BMG4_9GAST</name>
<organism evidence="2 3">
    <name type="scientific">Plakobranchus ocellatus</name>
    <dbReference type="NCBI Taxonomy" id="259542"/>
    <lineage>
        <taxon>Eukaryota</taxon>
        <taxon>Metazoa</taxon>
        <taxon>Spiralia</taxon>
        <taxon>Lophotrochozoa</taxon>
        <taxon>Mollusca</taxon>
        <taxon>Gastropoda</taxon>
        <taxon>Heterobranchia</taxon>
        <taxon>Euthyneura</taxon>
        <taxon>Panpulmonata</taxon>
        <taxon>Sacoglossa</taxon>
        <taxon>Placobranchoidea</taxon>
        <taxon>Plakobranchidae</taxon>
        <taxon>Plakobranchus</taxon>
    </lineage>
</organism>
<proteinExistence type="predicted"/>
<gene>
    <name evidence="2" type="ORF">PoB_004703200</name>
</gene>
<sequence>MIPNYVGCPFSVARELAPIMCSDLSVVRSSLARTCELDKSLEVGGQHHLNTSTSSLNVSVDHATYQPNLNLRTNQLCKQASKQSFHSTCILDKHETNQLIRQPNDERKSNSQQTSHIEKSSLSEKSIPKPA</sequence>
<dbReference type="EMBL" id="BLXT01005173">
    <property type="protein sequence ID" value="GFO20527.1"/>
    <property type="molecule type" value="Genomic_DNA"/>
</dbReference>
<evidence type="ECO:0000256" key="1">
    <source>
        <dbReference type="SAM" id="MobiDB-lite"/>
    </source>
</evidence>
<dbReference type="AlphaFoldDB" id="A0AAV4BMG4"/>
<feature type="region of interest" description="Disordered" evidence="1">
    <location>
        <begin position="96"/>
        <end position="131"/>
    </location>
</feature>
<protein>
    <submittedName>
        <fullName evidence="2">Uncharacterized protein</fullName>
    </submittedName>
</protein>
<evidence type="ECO:0000313" key="3">
    <source>
        <dbReference type="Proteomes" id="UP000735302"/>
    </source>
</evidence>